<keyword evidence="3 7" id="KW-0997">Cell inner membrane</keyword>
<evidence type="ECO:0000256" key="4">
    <source>
        <dbReference type="ARBA" id="ARBA00022692"/>
    </source>
</evidence>
<name>A0ABQ4R859_9HYPH</name>
<evidence type="ECO:0000313" key="10">
    <source>
        <dbReference type="Proteomes" id="UP001055167"/>
    </source>
</evidence>
<organism evidence="9 10">
    <name type="scientific">Methylobacterium crusticola</name>
    <dbReference type="NCBI Taxonomy" id="1697972"/>
    <lineage>
        <taxon>Bacteria</taxon>
        <taxon>Pseudomonadati</taxon>
        <taxon>Pseudomonadota</taxon>
        <taxon>Alphaproteobacteria</taxon>
        <taxon>Hyphomicrobiales</taxon>
        <taxon>Methylobacteriaceae</taxon>
        <taxon>Methylobacterium</taxon>
    </lineage>
</organism>
<evidence type="ECO:0000256" key="2">
    <source>
        <dbReference type="ARBA" id="ARBA00022475"/>
    </source>
</evidence>
<keyword evidence="4 7" id="KW-0812">Transmembrane</keyword>
<keyword evidence="6 7" id="KW-0472">Membrane</keyword>
<evidence type="ECO:0000259" key="8">
    <source>
        <dbReference type="Pfam" id="PF06808"/>
    </source>
</evidence>
<dbReference type="Proteomes" id="UP001055167">
    <property type="component" value="Unassembled WGS sequence"/>
</dbReference>
<evidence type="ECO:0000313" key="9">
    <source>
        <dbReference type="EMBL" id="GJD53501.1"/>
    </source>
</evidence>
<proteinExistence type="inferred from homology"/>
<comment type="subunit">
    <text evidence="7">The complex comprises the extracytoplasmic solute receptor protein and the two transmembrane proteins.</text>
</comment>
<feature type="transmembrane region" description="Helical" evidence="7">
    <location>
        <begin position="7"/>
        <end position="25"/>
    </location>
</feature>
<feature type="transmembrane region" description="Helical" evidence="7">
    <location>
        <begin position="62"/>
        <end position="81"/>
    </location>
</feature>
<dbReference type="InterPro" id="IPR004681">
    <property type="entry name" value="TRAP_DctM"/>
</dbReference>
<feature type="transmembrane region" description="Helical" evidence="7">
    <location>
        <begin position="279"/>
        <end position="300"/>
    </location>
</feature>
<feature type="transmembrane region" description="Helical" evidence="7">
    <location>
        <begin position="364"/>
        <end position="389"/>
    </location>
</feature>
<evidence type="ECO:0000256" key="7">
    <source>
        <dbReference type="RuleBase" id="RU369079"/>
    </source>
</evidence>
<evidence type="ECO:0000256" key="5">
    <source>
        <dbReference type="ARBA" id="ARBA00022989"/>
    </source>
</evidence>
<feature type="domain" description="TRAP C4-dicarboxylate transport system permease DctM subunit" evidence="8">
    <location>
        <begin position="12"/>
        <end position="423"/>
    </location>
</feature>
<accession>A0ABQ4R859</accession>
<evidence type="ECO:0000256" key="3">
    <source>
        <dbReference type="ARBA" id="ARBA00022519"/>
    </source>
</evidence>
<comment type="function">
    <text evidence="7">Part of the tripartite ATP-independent periplasmic (TRAP) transport system.</text>
</comment>
<feature type="transmembrane region" description="Helical" evidence="7">
    <location>
        <begin position="312"/>
        <end position="333"/>
    </location>
</feature>
<dbReference type="NCBIfam" id="TIGR00786">
    <property type="entry name" value="dctM"/>
    <property type="match status" value="1"/>
</dbReference>
<feature type="transmembrane region" description="Helical" evidence="7">
    <location>
        <begin position="401"/>
        <end position="429"/>
    </location>
</feature>
<evidence type="ECO:0000256" key="6">
    <source>
        <dbReference type="ARBA" id="ARBA00023136"/>
    </source>
</evidence>
<comment type="caution">
    <text evidence="9">The sequence shown here is derived from an EMBL/GenBank/DDBJ whole genome shotgun (WGS) entry which is preliminary data.</text>
</comment>
<feature type="transmembrane region" description="Helical" evidence="7">
    <location>
        <begin position="142"/>
        <end position="169"/>
    </location>
</feature>
<comment type="subcellular location">
    <subcellularLocation>
        <location evidence="1 7">Cell inner membrane</location>
        <topology evidence="1 7">Multi-pass membrane protein</topology>
    </subcellularLocation>
</comment>
<feature type="transmembrane region" description="Helical" evidence="7">
    <location>
        <begin position="223"/>
        <end position="243"/>
    </location>
</feature>
<feature type="transmembrane region" description="Helical" evidence="7">
    <location>
        <begin position="31"/>
        <end position="50"/>
    </location>
</feature>
<evidence type="ECO:0000256" key="1">
    <source>
        <dbReference type="ARBA" id="ARBA00004429"/>
    </source>
</evidence>
<protein>
    <recommendedName>
        <fullName evidence="7">TRAP transporter large permease protein</fullName>
    </recommendedName>
</protein>
<keyword evidence="10" id="KW-1185">Reference proteome</keyword>
<dbReference type="PANTHER" id="PTHR33362:SF5">
    <property type="entry name" value="C4-DICARBOXYLATE TRAP TRANSPORTER LARGE PERMEASE PROTEIN DCTM"/>
    <property type="match status" value="1"/>
</dbReference>
<dbReference type="InterPro" id="IPR010656">
    <property type="entry name" value="DctM"/>
</dbReference>
<feature type="transmembrane region" description="Helical" evidence="7">
    <location>
        <begin position="249"/>
        <end position="267"/>
    </location>
</feature>
<gene>
    <name evidence="9" type="primary">dctM_3</name>
    <name evidence="9" type="ORF">OPKNFCMD_6277</name>
</gene>
<sequence>MMDPDAVAILGFVTLFVLMLLRVPVGMAMGLVGVCGFGLVGGFGPALKLIGQTSMRTVTDYTFGVIPMFLLMGAFVSNSGMSRELFRAANTVLGHLRGGLGFATILASAAFAAISGSSVATAATFSTVAYPEMRRYDYPQTLAAGTIAAGGTLGAMFPPSTVLVVYGIITEQDIGKLFMAGIVPGLLAVAMYILTLALIGLVRPDLLPRGPRSTWPERVRALRGVWASLLLFVFVIGGLYGGLFTPTEAGGMGAGGAFLIGILRRRLSREAILRSLLQATRTAAAVFTVLIGALLFGYFLTITGTPQKVTEFLTGLGLGRHGVLMLILLMYLVLGCLMDAMAMIILTVPIVFPVITALGFDPIWFGVIIVMTVELGLIHPPVGMNVFVIKSVIGDLKFSTIFRGVAPFIVTDLVRLGILVALPILATWLPSRT</sequence>
<dbReference type="EMBL" id="BPQH01000030">
    <property type="protein sequence ID" value="GJD53501.1"/>
    <property type="molecule type" value="Genomic_DNA"/>
</dbReference>
<feature type="transmembrane region" description="Helical" evidence="7">
    <location>
        <begin position="340"/>
        <end position="358"/>
    </location>
</feature>
<feature type="transmembrane region" description="Helical" evidence="7">
    <location>
        <begin position="101"/>
        <end position="130"/>
    </location>
</feature>
<dbReference type="PANTHER" id="PTHR33362">
    <property type="entry name" value="SIALIC ACID TRAP TRANSPORTER PERMEASE PROTEIN SIAT-RELATED"/>
    <property type="match status" value="1"/>
</dbReference>
<dbReference type="Pfam" id="PF06808">
    <property type="entry name" value="DctM"/>
    <property type="match status" value="1"/>
</dbReference>
<keyword evidence="2" id="KW-1003">Cell membrane</keyword>
<feature type="transmembrane region" description="Helical" evidence="7">
    <location>
        <begin position="181"/>
        <end position="202"/>
    </location>
</feature>
<keyword evidence="5 7" id="KW-1133">Transmembrane helix</keyword>
<reference evidence="9" key="2">
    <citation type="submission" date="2021-08" db="EMBL/GenBank/DDBJ databases">
        <authorList>
            <person name="Tani A."/>
            <person name="Ola A."/>
            <person name="Ogura Y."/>
            <person name="Katsura K."/>
            <person name="Hayashi T."/>
        </authorList>
    </citation>
    <scope>NUCLEOTIDE SEQUENCE</scope>
    <source>
        <strain evidence="9">KCTC 52305</strain>
    </source>
</reference>
<dbReference type="PIRSF" id="PIRSF006066">
    <property type="entry name" value="HI0050"/>
    <property type="match status" value="1"/>
</dbReference>
<keyword evidence="7" id="KW-0813">Transport</keyword>
<reference evidence="9" key="1">
    <citation type="journal article" date="2021" name="Front. Microbiol.">
        <title>Comprehensive Comparative Genomics and Phenotyping of Methylobacterium Species.</title>
        <authorList>
            <person name="Alessa O."/>
            <person name="Ogura Y."/>
            <person name="Fujitani Y."/>
            <person name="Takami H."/>
            <person name="Hayashi T."/>
            <person name="Sahin N."/>
            <person name="Tani A."/>
        </authorList>
    </citation>
    <scope>NUCLEOTIDE SEQUENCE</scope>
    <source>
        <strain evidence="9">KCTC 52305</strain>
    </source>
</reference>
<comment type="similarity">
    <text evidence="7">Belongs to the TRAP transporter large permease family.</text>
</comment>